<dbReference type="PIRSF" id="PIRSF000126">
    <property type="entry name" value="11-beta-HSD1"/>
    <property type="match status" value="1"/>
</dbReference>
<evidence type="ECO:0000313" key="5">
    <source>
        <dbReference type="Proteomes" id="UP000199515"/>
    </source>
</evidence>
<sequence>MVTAFVTGATSGIGACFARALAAEGHEVVLIARDGARLKAFAAELGPAARALPADLSTADGCALVEAELAASQAGILVNNAGFGIADRFHEAPLDLVQRQLDVNVTAVLRLTRVAVAGMVARGEGAIINVSSVAGFLSGYEATYSAGKNWVTSFSEGVAAEVRADGVLVMALCPGFTRTEFHERAGVRRPGPGFLWLTPERVVRDALADLRRGKVLSVPGRRYKAFVLALDLLPRPIVRALGQRLTRKRA</sequence>
<protein>
    <recommendedName>
        <fullName evidence="6">Short-chain dehydrogenase</fullName>
    </recommendedName>
</protein>
<accession>A0A1H3CPL4</accession>
<dbReference type="Pfam" id="PF00106">
    <property type="entry name" value="adh_short"/>
    <property type="match status" value="1"/>
</dbReference>
<evidence type="ECO:0008006" key="6">
    <source>
        <dbReference type="Google" id="ProtNLM"/>
    </source>
</evidence>
<name>A0A1H3CPL4_9PSEU</name>
<dbReference type="OrthoDB" id="9810734at2"/>
<dbReference type="GO" id="GO:0016491">
    <property type="term" value="F:oxidoreductase activity"/>
    <property type="evidence" value="ECO:0007669"/>
    <property type="project" value="UniProtKB-KW"/>
</dbReference>
<dbReference type="SUPFAM" id="SSF51735">
    <property type="entry name" value="NAD(P)-binding Rossmann-fold domains"/>
    <property type="match status" value="1"/>
</dbReference>
<dbReference type="PANTHER" id="PTHR44196:SF2">
    <property type="entry name" value="SHORT-CHAIN DEHYDROGENASE-RELATED"/>
    <property type="match status" value="1"/>
</dbReference>
<dbReference type="STRING" id="589385.SAMN05421504_103106"/>
<dbReference type="Proteomes" id="UP000199515">
    <property type="component" value="Unassembled WGS sequence"/>
</dbReference>
<evidence type="ECO:0000256" key="2">
    <source>
        <dbReference type="ARBA" id="ARBA00023002"/>
    </source>
</evidence>
<evidence type="ECO:0000313" key="4">
    <source>
        <dbReference type="EMBL" id="SDX56083.1"/>
    </source>
</evidence>
<comment type="similarity">
    <text evidence="1 3">Belongs to the short-chain dehydrogenases/reductases (SDR) family.</text>
</comment>
<dbReference type="AlphaFoldDB" id="A0A1H3CPL4"/>
<evidence type="ECO:0000256" key="3">
    <source>
        <dbReference type="RuleBase" id="RU000363"/>
    </source>
</evidence>
<gene>
    <name evidence="4" type="ORF">SAMN05421504_103106</name>
</gene>
<keyword evidence="2" id="KW-0560">Oxidoreductase</keyword>
<evidence type="ECO:0000256" key="1">
    <source>
        <dbReference type="ARBA" id="ARBA00006484"/>
    </source>
</evidence>
<reference evidence="4 5" key="1">
    <citation type="submission" date="2016-10" db="EMBL/GenBank/DDBJ databases">
        <authorList>
            <person name="de Groot N.N."/>
        </authorList>
    </citation>
    <scope>NUCLEOTIDE SEQUENCE [LARGE SCALE GENOMIC DNA]</scope>
    <source>
        <strain evidence="4 5">CPCC 202699</strain>
    </source>
</reference>
<dbReference type="InterPro" id="IPR002347">
    <property type="entry name" value="SDR_fam"/>
</dbReference>
<dbReference type="InterPro" id="IPR036291">
    <property type="entry name" value="NAD(P)-bd_dom_sf"/>
</dbReference>
<proteinExistence type="inferred from homology"/>
<dbReference type="RefSeq" id="WP_091289232.1">
    <property type="nucleotide sequence ID" value="NZ_FNON01000003.1"/>
</dbReference>
<dbReference type="Gene3D" id="3.40.50.720">
    <property type="entry name" value="NAD(P)-binding Rossmann-like Domain"/>
    <property type="match status" value="1"/>
</dbReference>
<dbReference type="PRINTS" id="PR00080">
    <property type="entry name" value="SDRFAMILY"/>
</dbReference>
<dbReference type="PRINTS" id="PR00081">
    <property type="entry name" value="GDHRDH"/>
</dbReference>
<dbReference type="GO" id="GO:0016020">
    <property type="term" value="C:membrane"/>
    <property type="evidence" value="ECO:0007669"/>
    <property type="project" value="TreeGrafter"/>
</dbReference>
<dbReference type="PANTHER" id="PTHR44196">
    <property type="entry name" value="DEHYDROGENASE/REDUCTASE SDR FAMILY MEMBER 7B"/>
    <property type="match status" value="1"/>
</dbReference>
<dbReference type="EMBL" id="FNON01000003">
    <property type="protein sequence ID" value="SDX56083.1"/>
    <property type="molecule type" value="Genomic_DNA"/>
</dbReference>
<keyword evidence="5" id="KW-1185">Reference proteome</keyword>
<organism evidence="4 5">
    <name type="scientific">Amycolatopsis xylanica</name>
    <dbReference type="NCBI Taxonomy" id="589385"/>
    <lineage>
        <taxon>Bacteria</taxon>
        <taxon>Bacillati</taxon>
        <taxon>Actinomycetota</taxon>
        <taxon>Actinomycetes</taxon>
        <taxon>Pseudonocardiales</taxon>
        <taxon>Pseudonocardiaceae</taxon>
        <taxon>Amycolatopsis</taxon>
    </lineage>
</organism>